<organism evidence="1 2">
    <name type="scientific">Vibrio nereis</name>
    <dbReference type="NCBI Taxonomy" id="693"/>
    <lineage>
        <taxon>Bacteria</taxon>
        <taxon>Pseudomonadati</taxon>
        <taxon>Pseudomonadota</taxon>
        <taxon>Gammaproteobacteria</taxon>
        <taxon>Vibrionales</taxon>
        <taxon>Vibrionaceae</taxon>
        <taxon>Vibrio</taxon>
    </lineage>
</organism>
<accession>A0A0M0HIF9</accession>
<proteinExistence type="predicted"/>
<dbReference type="EMBL" id="LHPJ01000034">
    <property type="protein sequence ID" value="KOO01855.1"/>
    <property type="molecule type" value="Genomic_DNA"/>
</dbReference>
<comment type="caution">
    <text evidence="1">The sequence shown here is derived from an EMBL/GenBank/DDBJ whole genome shotgun (WGS) entry which is preliminary data.</text>
</comment>
<reference evidence="2" key="1">
    <citation type="submission" date="2015-08" db="EMBL/GenBank/DDBJ databases">
        <title>Vibrio galatheae sp. nov., a novel member of the Vibrionaceae family isolated from the Solomon Islands.</title>
        <authorList>
            <person name="Giubergia S."/>
            <person name="Machado H."/>
            <person name="Mateiu R.V."/>
            <person name="Gram L."/>
        </authorList>
    </citation>
    <scope>NUCLEOTIDE SEQUENCE [LARGE SCALE GENOMIC DNA]</scope>
    <source>
        <strain evidence="2">DSM 19584</strain>
    </source>
</reference>
<dbReference type="STRING" id="693.AKJ17_18420"/>
<evidence type="ECO:0000313" key="1">
    <source>
        <dbReference type="EMBL" id="KOO01855.1"/>
    </source>
</evidence>
<sequence>MSYRSKNRFRPVVDEVIAQKLESKEWKAESTVETAKKDAVKVLEAMLAEFGESKCLSALEKQGFNSASYEYIVKPLCEESSNRRKQYEDSLNLESTVC</sequence>
<dbReference type="AlphaFoldDB" id="A0A0M0HIF9"/>
<evidence type="ECO:0000313" key="2">
    <source>
        <dbReference type="Proteomes" id="UP000037515"/>
    </source>
</evidence>
<protein>
    <submittedName>
        <fullName evidence="1">Uncharacterized protein</fullName>
    </submittedName>
</protein>
<keyword evidence="2" id="KW-1185">Reference proteome</keyword>
<dbReference type="Proteomes" id="UP000037515">
    <property type="component" value="Unassembled WGS sequence"/>
</dbReference>
<name>A0A0M0HIF9_VIBNE</name>
<dbReference type="PATRIC" id="fig|693.5.peg.3746"/>
<dbReference type="RefSeq" id="WP_053397250.1">
    <property type="nucleotide sequence ID" value="NZ_LHPJ01000034.1"/>
</dbReference>
<gene>
    <name evidence="1" type="ORF">AKJ17_18420</name>
</gene>